<feature type="compositionally biased region" description="Low complexity" evidence="2">
    <location>
        <begin position="132"/>
        <end position="147"/>
    </location>
</feature>
<sequence length="383" mass="43564">MVAYGFLFTVIACTVFIAFSPSSNSSAPWFNNIFSSSSTSTSYGSQLSSFFSSFFPNSSVPMLDNNPNITRSLNTTSELQKQAPPSNHTDVKQQPVLNQTVNGSSTSSSGVKNETSSMNKTVTEQSRVDNYTSSLSKQTNSNSSSSSDYNCTVEFFRSPFLVQEWELPETDGSKKETLRLDLVESSSSKYKDADYIVFNTGHWWTHEKTSKGKDYYQEGSHVYEDLNVVEAFRKALTTWARWVDANINPTKSLVLFRGYSASHFRGGQWNSGGQCNDETEPIKNNTYLSKYPPKMRVLEKVLKNMKTPVAYLNITRMTDFRKDAHPSVYRKQNLSAEERKSPLRFQDCSHWCLPGVPDSWNELLYARLLIKQQEQQQKQKQHR</sequence>
<dbReference type="OrthoDB" id="630188at2759"/>
<accession>A0A835LIX2</accession>
<evidence type="ECO:0000256" key="1">
    <source>
        <dbReference type="ARBA" id="ARBA00007727"/>
    </source>
</evidence>
<feature type="signal peptide" evidence="3">
    <location>
        <begin position="1"/>
        <end position="25"/>
    </location>
</feature>
<dbReference type="GO" id="GO:0005794">
    <property type="term" value="C:Golgi apparatus"/>
    <property type="evidence" value="ECO:0007669"/>
    <property type="project" value="TreeGrafter"/>
</dbReference>
<evidence type="ECO:0000256" key="3">
    <source>
        <dbReference type="SAM" id="SignalP"/>
    </source>
</evidence>
<evidence type="ECO:0000256" key="2">
    <source>
        <dbReference type="SAM" id="MobiDB-lite"/>
    </source>
</evidence>
<comment type="similarity">
    <text evidence="1">Belongs to the PC-esterase family. TBL subfamily.</text>
</comment>
<feature type="region of interest" description="Disordered" evidence="2">
    <location>
        <begin position="77"/>
        <end position="147"/>
    </location>
</feature>
<dbReference type="AlphaFoldDB" id="A0A835LIX2"/>
<evidence type="ECO:0000259" key="4">
    <source>
        <dbReference type="Pfam" id="PF13839"/>
    </source>
</evidence>
<protein>
    <recommendedName>
        <fullName evidence="4">Trichome birefringence-like C-terminal domain-containing protein</fullName>
    </recommendedName>
</protein>
<comment type="caution">
    <text evidence="5">The sequence shown here is derived from an EMBL/GenBank/DDBJ whole genome shotgun (WGS) entry which is preliminary data.</text>
</comment>
<feature type="chain" id="PRO_5032765053" description="Trichome birefringence-like C-terminal domain-containing protein" evidence="3">
    <location>
        <begin position="26"/>
        <end position="383"/>
    </location>
</feature>
<dbReference type="InterPro" id="IPR029962">
    <property type="entry name" value="TBL"/>
</dbReference>
<name>A0A835LIX2_9MAGN</name>
<feature type="compositionally biased region" description="Polar residues" evidence="2">
    <location>
        <begin position="118"/>
        <end position="131"/>
    </location>
</feature>
<dbReference type="GO" id="GO:0016413">
    <property type="term" value="F:O-acetyltransferase activity"/>
    <property type="evidence" value="ECO:0007669"/>
    <property type="project" value="InterPro"/>
</dbReference>
<reference evidence="5 6" key="1">
    <citation type="submission" date="2020-10" db="EMBL/GenBank/DDBJ databases">
        <title>The Coptis chinensis genome and diversification of protoberbering-type alkaloids.</title>
        <authorList>
            <person name="Wang B."/>
            <person name="Shu S."/>
            <person name="Song C."/>
            <person name="Liu Y."/>
        </authorList>
    </citation>
    <scope>NUCLEOTIDE SEQUENCE [LARGE SCALE GENOMIC DNA]</scope>
    <source>
        <strain evidence="5">HL-2020</strain>
        <tissue evidence="5">Leaf</tissue>
    </source>
</reference>
<dbReference type="Proteomes" id="UP000631114">
    <property type="component" value="Unassembled WGS sequence"/>
</dbReference>
<proteinExistence type="inferred from homology"/>
<feature type="compositionally biased region" description="Low complexity" evidence="2">
    <location>
        <begin position="101"/>
        <end position="117"/>
    </location>
</feature>
<dbReference type="EMBL" id="JADFTS010000007">
    <property type="protein sequence ID" value="KAF9597263.1"/>
    <property type="molecule type" value="Genomic_DNA"/>
</dbReference>
<feature type="compositionally biased region" description="Polar residues" evidence="2">
    <location>
        <begin position="77"/>
        <end position="88"/>
    </location>
</feature>
<evidence type="ECO:0000313" key="6">
    <source>
        <dbReference type="Proteomes" id="UP000631114"/>
    </source>
</evidence>
<dbReference type="PANTHER" id="PTHR32285">
    <property type="entry name" value="PROTEIN TRICHOME BIREFRINGENCE-LIKE 9-RELATED"/>
    <property type="match status" value="1"/>
</dbReference>
<keyword evidence="6" id="KW-1185">Reference proteome</keyword>
<dbReference type="InterPro" id="IPR026057">
    <property type="entry name" value="TBL_C"/>
</dbReference>
<dbReference type="Pfam" id="PF13839">
    <property type="entry name" value="PC-Esterase"/>
    <property type="match status" value="1"/>
</dbReference>
<gene>
    <name evidence="5" type="ORF">IFM89_016404</name>
</gene>
<organism evidence="5 6">
    <name type="scientific">Coptis chinensis</name>
    <dbReference type="NCBI Taxonomy" id="261450"/>
    <lineage>
        <taxon>Eukaryota</taxon>
        <taxon>Viridiplantae</taxon>
        <taxon>Streptophyta</taxon>
        <taxon>Embryophyta</taxon>
        <taxon>Tracheophyta</taxon>
        <taxon>Spermatophyta</taxon>
        <taxon>Magnoliopsida</taxon>
        <taxon>Ranunculales</taxon>
        <taxon>Ranunculaceae</taxon>
        <taxon>Coptidoideae</taxon>
        <taxon>Coptis</taxon>
    </lineage>
</organism>
<evidence type="ECO:0000313" key="5">
    <source>
        <dbReference type="EMBL" id="KAF9597263.1"/>
    </source>
</evidence>
<feature type="domain" description="Trichome birefringence-like C-terminal" evidence="4">
    <location>
        <begin position="113"/>
        <end position="366"/>
    </location>
</feature>
<keyword evidence="3" id="KW-0732">Signal</keyword>
<dbReference type="PANTHER" id="PTHR32285:SF22">
    <property type="entry name" value="PROTEIN TRICHOME BIREFRINGENCE"/>
    <property type="match status" value="1"/>
</dbReference>